<comment type="similarity">
    <text evidence="1">Belongs to the phosphatase 2A regulatory subunit.</text>
</comment>
<dbReference type="Proteomes" id="UP000017836">
    <property type="component" value="Unassembled WGS sequence"/>
</dbReference>
<dbReference type="GO" id="GO:0072542">
    <property type="term" value="F:protein phosphatase activator activity"/>
    <property type="evidence" value="ECO:0000318"/>
    <property type="project" value="GO_Central"/>
</dbReference>
<dbReference type="KEGG" id="atr:18424190"/>
<name>W1NLB4_AMBTC</name>
<evidence type="ECO:0000256" key="1">
    <source>
        <dbReference type="PIRNR" id="PIRNR028043"/>
    </source>
</evidence>
<dbReference type="FunFam" id="1.25.10.10:FF:000331">
    <property type="entry name" value="Phosphoprotein phosphatase, putative"/>
    <property type="match status" value="1"/>
</dbReference>
<dbReference type="OrthoDB" id="768580at2759"/>
<dbReference type="STRING" id="13333.W1NLB4"/>
<dbReference type="OMA" id="KCLNSWN"/>
<dbReference type="SUPFAM" id="SSF48371">
    <property type="entry name" value="ARM repeat"/>
    <property type="match status" value="1"/>
</dbReference>
<dbReference type="HOGENOM" id="CLU_012437_4_1_1"/>
<accession>W1NLB4</accession>
<dbReference type="Gene3D" id="1.25.10.10">
    <property type="entry name" value="Leucine-rich Repeat Variant"/>
    <property type="match status" value="1"/>
</dbReference>
<dbReference type="eggNOG" id="KOG2085">
    <property type="taxonomic scope" value="Eukaryota"/>
</dbReference>
<evidence type="ECO:0000313" key="4">
    <source>
        <dbReference type="Proteomes" id="UP000017836"/>
    </source>
</evidence>
<dbReference type="Pfam" id="PF01603">
    <property type="entry name" value="B56"/>
    <property type="match status" value="1"/>
</dbReference>
<evidence type="ECO:0000256" key="2">
    <source>
        <dbReference type="SAM" id="MobiDB-lite"/>
    </source>
</evidence>
<proteinExistence type="inferred from homology"/>
<dbReference type="EMBL" id="KI397142">
    <property type="protein sequence ID" value="ERM96261.1"/>
    <property type="molecule type" value="Genomic_DNA"/>
</dbReference>
<dbReference type="GO" id="GO:0007165">
    <property type="term" value="P:signal transduction"/>
    <property type="evidence" value="ECO:0007669"/>
    <property type="project" value="InterPro"/>
</dbReference>
<dbReference type="Gramene" id="ERM96261">
    <property type="protein sequence ID" value="ERM96261"/>
    <property type="gene ID" value="AMTR_s00001p00153930"/>
</dbReference>
<dbReference type="PANTHER" id="PTHR10257">
    <property type="entry name" value="SERINE/THREONINE PROTEIN PHOSPHATASE 2A PP2A REGULATORY SUBUNIT B"/>
    <property type="match status" value="1"/>
</dbReference>
<comment type="function">
    <text evidence="1">The B regulatory subunit might modulate substrate selectivity and catalytic activity, and also might direct the localization of the catalytic enzyme to a particular subcellular compartment.</text>
</comment>
<dbReference type="GO" id="GO:0000159">
    <property type="term" value="C:protein phosphatase type 2A complex"/>
    <property type="evidence" value="ECO:0007669"/>
    <property type="project" value="UniProtKB-UniRule"/>
</dbReference>
<dbReference type="AlphaFoldDB" id="W1NLB4"/>
<dbReference type="InterPro" id="IPR002554">
    <property type="entry name" value="PP2A_B56"/>
</dbReference>
<gene>
    <name evidence="3" type="ORF">AMTR_s00001p00153930</name>
</gene>
<keyword evidence="4" id="KW-1185">Reference proteome</keyword>
<feature type="region of interest" description="Disordered" evidence="2">
    <location>
        <begin position="1"/>
        <end position="21"/>
    </location>
</feature>
<dbReference type="InterPro" id="IPR016024">
    <property type="entry name" value="ARM-type_fold"/>
</dbReference>
<evidence type="ECO:0000313" key="3">
    <source>
        <dbReference type="EMBL" id="ERM96261.1"/>
    </source>
</evidence>
<dbReference type="InterPro" id="IPR011989">
    <property type="entry name" value="ARM-like"/>
</dbReference>
<dbReference type="PIRSF" id="PIRSF028043">
    <property type="entry name" value="PP2A_B56"/>
    <property type="match status" value="1"/>
</dbReference>
<sequence>MGAQTKAAKASPSPSPSPNKQSTTLKYLFTLDSPSNKCTTLINNPTLHHHLSRKPDLDPITAELITKISFCNFAFTFTDPFESPTQQDLKRQKLCEILDYLRATSKDKHPYPDSVLSAFFSMFSSNIFRSLPPPPPTAREAPDPDQEPELMPIEPMWTHLQLVYDILLKLVVSPQIEPKAVRHHMNEAFVLKLLNLFKAEDPRERESLKNVFHRIYSRFTFYRSFMRKSMSDVFLHTVFEGERHPGIGDLLEIWGSIINGFSLPLKDEHRLFLMRVLVPLHKPKGLPIYHRQLAYCVSQFVIKEPGLGGSLIKGILKYWPLTNCQKEVLLIGEIEELVEHTDPGELRKLGSSLCSQVAKCMNSWNSQVAERALCVWNNEAFVNVVSTTMECAWPTMVDALEKNLKWHWSKTVRQLTMSVKMMLEEMEPVLYMECLEGSGKRAAMANEEDMRRKEKWERLEIAAANSLQPCICVSQ</sequence>
<protein>
    <recommendedName>
        <fullName evidence="1">Serine/threonine protein phosphatase 2A regulatory subunit</fullName>
    </recommendedName>
</protein>
<reference evidence="4" key="1">
    <citation type="journal article" date="2013" name="Science">
        <title>The Amborella genome and the evolution of flowering plants.</title>
        <authorList>
            <consortium name="Amborella Genome Project"/>
        </authorList>
    </citation>
    <scope>NUCLEOTIDE SEQUENCE [LARGE SCALE GENOMIC DNA]</scope>
</reference>
<dbReference type="PANTHER" id="PTHR10257:SF28">
    <property type="entry name" value="SERINE_THREONINE PROTEIN PHOSPHATASE 2A REGULATORY SUBUNIT"/>
    <property type="match status" value="1"/>
</dbReference>
<dbReference type="GO" id="GO:0051177">
    <property type="term" value="P:meiotic sister chromatid cohesion"/>
    <property type="evidence" value="ECO:0000318"/>
    <property type="project" value="GO_Central"/>
</dbReference>
<organism evidence="3 4">
    <name type="scientific">Amborella trichopoda</name>
    <dbReference type="NCBI Taxonomy" id="13333"/>
    <lineage>
        <taxon>Eukaryota</taxon>
        <taxon>Viridiplantae</taxon>
        <taxon>Streptophyta</taxon>
        <taxon>Embryophyta</taxon>
        <taxon>Tracheophyta</taxon>
        <taxon>Spermatophyta</taxon>
        <taxon>Magnoliopsida</taxon>
        <taxon>Amborellales</taxon>
        <taxon>Amborellaceae</taxon>
        <taxon>Amborella</taxon>
    </lineage>
</organism>